<reference evidence="1" key="1">
    <citation type="submission" date="2019-12" db="EMBL/GenBank/DDBJ databases">
        <authorList>
            <person name="Scholes J."/>
        </authorList>
    </citation>
    <scope>NUCLEOTIDE SEQUENCE</scope>
</reference>
<comment type="caution">
    <text evidence="1">The sequence shown here is derived from an EMBL/GenBank/DDBJ whole genome shotgun (WGS) entry which is preliminary data.</text>
</comment>
<dbReference type="Proteomes" id="UP001153555">
    <property type="component" value="Unassembled WGS sequence"/>
</dbReference>
<evidence type="ECO:0008006" key="3">
    <source>
        <dbReference type="Google" id="ProtNLM"/>
    </source>
</evidence>
<dbReference type="PANTHER" id="PTHR46250:SF15">
    <property type="entry name" value="OS01G0523800 PROTEIN"/>
    <property type="match status" value="1"/>
</dbReference>
<protein>
    <recommendedName>
        <fullName evidence="3">Myb/SANT-like domain-containing protein</fullName>
    </recommendedName>
</protein>
<dbReference type="EMBL" id="CACSLK010035018">
    <property type="protein sequence ID" value="CAA0843333.1"/>
    <property type="molecule type" value="Genomic_DNA"/>
</dbReference>
<dbReference type="PANTHER" id="PTHR46250">
    <property type="entry name" value="MYB/SANT-LIKE DNA-BINDING DOMAIN PROTEIN-RELATED"/>
    <property type="match status" value="1"/>
</dbReference>
<organism evidence="1 2">
    <name type="scientific">Striga hermonthica</name>
    <name type="common">Purple witchweed</name>
    <name type="synonym">Buchnera hermonthica</name>
    <dbReference type="NCBI Taxonomy" id="68872"/>
    <lineage>
        <taxon>Eukaryota</taxon>
        <taxon>Viridiplantae</taxon>
        <taxon>Streptophyta</taxon>
        <taxon>Embryophyta</taxon>
        <taxon>Tracheophyta</taxon>
        <taxon>Spermatophyta</taxon>
        <taxon>Magnoliopsida</taxon>
        <taxon>eudicotyledons</taxon>
        <taxon>Gunneridae</taxon>
        <taxon>Pentapetalae</taxon>
        <taxon>asterids</taxon>
        <taxon>lamiids</taxon>
        <taxon>Lamiales</taxon>
        <taxon>Orobanchaceae</taxon>
        <taxon>Buchnereae</taxon>
        <taxon>Striga</taxon>
    </lineage>
</organism>
<dbReference type="OrthoDB" id="1746344at2759"/>
<evidence type="ECO:0000313" key="1">
    <source>
        <dbReference type="EMBL" id="CAA0843333.1"/>
    </source>
</evidence>
<dbReference type="AlphaFoldDB" id="A0A9N7RSW4"/>
<name>A0A9N7RSW4_STRHE</name>
<evidence type="ECO:0000313" key="2">
    <source>
        <dbReference type="Proteomes" id="UP001153555"/>
    </source>
</evidence>
<proteinExistence type="predicted"/>
<keyword evidence="2" id="KW-1185">Reference proteome</keyword>
<accession>A0A9N7RSW4</accession>
<gene>
    <name evidence="1" type="ORF">SHERM_09108</name>
</gene>
<sequence length="323" mass="36907">MRLHPILLAQITAVTESCTDWRWRWFQVLQRTLGFYETPFIDQVAFVYQQLRMESTGSGGSNSQPNGQRRVWNAAAENALLNGLRDLVTHGWKCDNGFRNCYTIILEQHMRQIFPGKMITVRDEDVWQGYITAHPKAKSVRYKSWPYYPDWVEIFGKDRETREGAVGFTDAVNDVLHYTNVQVPSPIPTEDAVPEQCDFPQTNFDSFLARAGESSASGKSKRDGKRKRPVEVEDKIMGLLSSVCQETNDRLSELSTRVGNHVEAKEQRVAIYDALKNIANLTVDQRVGVAWYLSKNVDEMELFFSLDDDAKRSMVHQILSGSM</sequence>